<keyword evidence="16" id="KW-0012">Acyltransferase</keyword>
<dbReference type="PANTHER" id="PTHR13693:SF3">
    <property type="entry name" value="LD36009P"/>
    <property type="match status" value="1"/>
</dbReference>
<comment type="subcellular location">
    <subcellularLocation>
        <location evidence="2">Endoplasmic reticulum</location>
    </subcellularLocation>
    <subcellularLocation>
        <location evidence="3">Membrane</location>
    </subcellularLocation>
</comment>
<keyword evidence="12" id="KW-0746">Sphingolipid metabolism</keyword>
<evidence type="ECO:0000256" key="3">
    <source>
        <dbReference type="ARBA" id="ARBA00004370"/>
    </source>
</evidence>
<dbReference type="AlphaFoldDB" id="A0AAV6URG2"/>
<dbReference type="GO" id="GO:0017059">
    <property type="term" value="C:serine palmitoyltransferase complex"/>
    <property type="evidence" value="ECO:0007669"/>
    <property type="project" value="TreeGrafter"/>
</dbReference>
<gene>
    <name evidence="21" type="ORF">JTE90_007323</name>
</gene>
<proteinExistence type="inferred from homology"/>
<evidence type="ECO:0000256" key="5">
    <source>
        <dbReference type="ARBA" id="ARBA00004991"/>
    </source>
</evidence>
<dbReference type="InterPro" id="IPR001917">
    <property type="entry name" value="Aminotrans_II_pyridoxalP_BS"/>
</dbReference>
<dbReference type="InterPro" id="IPR015422">
    <property type="entry name" value="PyrdxlP-dep_Trfase_small"/>
</dbReference>
<comment type="pathway">
    <text evidence="4">Lipid metabolism; sphingolipid metabolism.</text>
</comment>
<dbReference type="InterPro" id="IPR015421">
    <property type="entry name" value="PyrdxlP-dep_Trfase_major"/>
</dbReference>
<evidence type="ECO:0000256" key="2">
    <source>
        <dbReference type="ARBA" id="ARBA00004240"/>
    </source>
</evidence>
<dbReference type="EMBL" id="JAFNEN010000306">
    <property type="protein sequence ID" value="KAG8186298.1"/>
    <property type="molecule type" value="Genomic_DNA"/>
</dbReference>
<evidence type="ECO:0000256" key="15">
    <source>
        <dbReference type="ARBA" id="ARBA00023136"/>
    </source>
</evidence>
<dbReference type="GO" id="GO:0004758">
    <property type="term" value="F:serine C-palmitoyltransferase activity"/>
    <property type="evidence" value="ECO:0007669"/>
    <property type="project" value="UniProtKB-EC"/>
</dbReference>
<evidence type="ECO:0000259" key="20">
    <source>
        <dbReference type="Pfam" id="PF00155"/>
    </source>
</evidence>
<name>A0AAV6URG2_9ARAC</name>
<feature type="transmembrane region" description="Helical" evidence="19">
    <location>
        <begin position="45"/>
        <end position="64"/>
    </location>
</feature>
<dbReference type="InterPro" id="IPR015424">
    <property type="entry name" value="PyrdxlP-dep_Trfase"/>
</dbReference>
<keyword evidence="22" id="KW-1185">Reference proteome</keyword>
<comment type="cofactor">
    <cofactor evidence="1 18">
        <name>pyridoxal 5'-phosphate</name>
        <dbReference type="ChEBI" id="CHEBI:597326"/>
    </cofactor>
</comment>
<evidence type="ECO:0000256" key="19">
    <source>
        <dbReference type="SAM" id="Phobius"/>
    </source>
</evidence>
<dbReference type="Pfam" id="PF00155">
    <property type="entry name" value="Aminotran_1_2"/>
    <property type="match status" value="1"/>
</dbReference>
<evidence type="ECO:0000256" key="18">
    <source>
        <dbReference type="RuleBase" id="RU003693"/>
    </source>
</evidence>
<evidence type="ECO:0000256" key="16">
    <source>
        <dbReference type="ARBA" id="ARBA00023315"/>
    </source>
</evidence>
<dbReference type="Gene3D" id="3.40.640.10">
    <property type="entry name" value="Type I PLP-dependent aspartate aminotransferase-like (Major domain)"/>
    <property type="match status" value="1"/>
</dbReference>
<comment type="catalytic activity">
    <reaction evidence="17">
        <text>L-serine + hexadecanoyl-CoA + H(+) = 3-oxosphinganine + CO2 + CoA</text>
        <dbReference type="Rhea" id="RHEA:14761"/>
        <dbReference type="ChEBI" id="CHEBI:15378"/>
        <dbReference type="ChEBI" id="CHEBI:16526"/>
        <dbReference type="ChEBI" id="CHEBI:33384"/>
        <dbReference type="ChEBI" id="CHEBI:57287"/>
        <dbReference type="ChEBI" id="CHEBI:57379"/>
        <dbReference type="ChEBI" id="CHEBI:58299"/>
        <dbReference type="EC" id="2.3.1.50"/>
    </reaction>
</comment>
<comment type="similarity">
    <text evidence="6 18">Belongs to the class-II pyridoxal-phosphate-dependent aminotransferase family.</text>
</comment>
<dbReference type="GO" id="GO:0046513">
    <property type="term" value="P:ceramide biosynthetic process"/>
    <property type="evidence" value="ECO:0007669"/>
    <property type="project" value="TreeGrafter"/>
</dbReference>
<evidence type="ECO:0000256" key="12">
    <source>
        <dbReference type="ARBA" id="ARBA00022919"/>
    </source>
</evidence>
<dbReference type="Proteomes" id="UP000827092">
    <property type="component" value="Unassembled WGS sequence"/>
</dbReference>
<dbReference type="CDD" id="cd06454">
    <property type="entry name" value="KBL_like"/>
    <property type="match status" value="1"/>
</dbReference>
<evidence type="ECO:0000256" key="9">
    <source>
        <dbReference type="ARBA" id="ARBA00022692"/>
    </source>
</evidence>
<dbReference type="InterPro" id="IPR050087">
    <property type="entry name" value="AON_synthase_class-II"/>
</dbReference>
<comment type="caution">
    <text evidence="21">The sequence shown here is derived from an EMBL/GenBank/DDBJ whole genome shotgun (WGS) entry which is preliminary data.</text>
</comment>
<evidence type="ECO:0000256" key="4">
    <source>
        <dbReference type="ARBA" id="ARBA00004760"/>
    </source>
</evidence>
<evidence type="ECO:0000256" key="1">
    <source>
        <dbReference type="ARBA" id="ARBA00001933"/>
    </source>
</evidence>
<accession>A0AAV6URG2</accession>
<protein>
    <recommendedName>
        <fullName evidence="7">serine C-palmitoyltransferase</fullName>
        <ecNumber evidence="7">2.3.1.50</ecNumber>
    </recommendedName>
</protein>
<keyword evidence="14" id="KW-0443">Lipid metabolism</keyword>
<dbReference type="GO" id="GO:0016020">
    <property type="term" value="C:membrane"/>
    <property type="evidence" value="ECO:0007669"/>
    <property type="project" value="UniProtKB-SubCell"/>
</dbReference>
<evidence type="ECO:0000256" key="7">
    <source>
        <dbReference type="ARBA" id="ARBA00013220"/>
    </source>
</evidence>
<evidence type="ECO:0000256" key="6">
    <source>
        <dbReference type="ARBA" id="ARBA00008392"/>
    </source>
</evidence>
<dbReference type="Gene3D" id="3.90.1150.10">
    <property type="entry name" value="Aspartate Aminotransferase, domain 1"/>
    <property type="match status" value="1"/>
</dbReference>
<dbReference type="EC" id="2.3.1.50" evidence="7"/>
<dbReference type="PROSITE" id="PS00599">
    <property type="entry name" value="AA_TRANSFER_CLASS_2"/>
    <property type="match status" value="1"/>
</dbReference>
<feature type="domain" description="Aminotransferase class I/classII large" evidence="20">
    <location>
        <begin position="145"/>
        <end position="504"/>
    </location>
</feature>
<dbReference type="FunFam" id="3.40.640.10:FF:000047">
    <property type="entry name" value="serine palmitoyltransferase 2 isoform X1"/>
    <property type="match status" value="1"/>
</dbReference>
<dbReference type="GO" id="GO:0046512">
    <property type="term" value="P:sphingosine biosynthetic process"/>
    <property type="evidence" value="ECO:0007669"/>
    <property type="project" value="TreeGrafter"/>
</dbReference>
<keyword evidence="15 19" id="KW-0472">Membrane</keyword>
<keyword evidence="8" id="KW-0808">Transferase</keyword>
<evidence type="ECO:0000256" key="14">
    <source>
        <dbReference type="ARBA" id="ARBA00023098"/>
    </source>
</evidence>
<dbReference type="InterPro" id="IPR004839">
    <property type="entry name" value="Aminotransferase_I/II_large"/>
</dbReference>
<evidence type="ECO:0000313" key="22">
    <source>
        <dbReference type="Proteomes" id="UP000827092"/>
    </source>
</evidence>
<evidence type="ECO:0000256" key="11">
    <source>
        <dbReference type="ARBA" id="ARBA00022898"/>
    </source>
</evidence>
<reference evidence="21 22" key="1">
    <citation type="journal article" date="2022" name="Nat. Ecol. Evol.">
        <title>A masculinizing supergene underlies an exaggerated male reproductive morph in a spider.</title>
        <authorList>
            <person name="Hendrickx F."/>
            <person name="De Corte Z."/>
            <person name="Sonet G."/>
            <person name="Van Belleghem S.M."/>
            <person name="Kostlbacher S."/>
            <person name="Vangestel C."/>
        </authorList>
    </citation>
    <scope>NUCLEOTIDE SEQUENCE [LARGE SCALE GENOMIC DNA]</scope>
    <source>
        <strain evidence="21">W744_W776</strain>
    </source>
</reference>
<evidence type="ECO:0000256" key="17">
    <source>
        <dbReference type="ARBA" id="ARBA00048528"/>
    </source>
</evidence>
<keyword evidence="10" id="KW-0256">Endoplasmic reticulum</keyword>
<comment type="pathway">
    <text evidence="5">Sphingolipid metabolism.</text>
</comment>
<keyword evidence="9 19" id="KW-0812">Transmembrane</keyword>
<evidence type="ECO:0000313" key="21">
    <source>
        <dbReference type="EMBL" id="KAG8186298.1"/>
    </source>
</evidence>
<dbReference type="GO" id="GO:0030170">
    <property type="term" value="F:pyridoxal phosphate binding"/>
    <property type="evidence" value="ECO:0007669"/>
    <property type="project" value="InterPro"/>
</dbReference>
<sequence>MTNQLKAEVNGLHRNGLKNGFKNHEIKREVRRSREIKEEFEETPLVIALTVYFCYVVLTIFGHLRDFVRRLGFGKTLEVQEPNREGYTKLYGSFESFYTRNIYKRIVQGWNMFVCGVPGVLFKLKIQISRDFHQNDRFEAEKNIDAINLGSYNYLGFAENSGKCVDSVEKVILKYGNGICSTRHELGTLDIHHKLEKLVAEFVGLEDSIIVGMGFATNSTNIPTLMSKGCLIFSDQLNHASLVLGCRLSGAKIKVYKHNDMKDLEEKIRAAIVEGQPKSHKPWKKILIIVEGVYSMEGTIVNLPGLIAIKKKYKCYLYIDEAHSIGAIGPTGRGVCDYFGCDPRDVDLLMGTFTKSFGAAGGYIAGSKSLINHLRRHSHSFTYATSMSAPVAQQIIMTLKILMGKDGTTDGVDRVRQLERNTRYFRRKIKQMGFIIYGNEDSPVVPFMLYFPSCLTAFVQDLLLEGIATVGVCYPATTVVTSRARFCISASHTKEMLDKALSVIERVGTKIMANCSKIERSQAEIIY</sequence>
<evidence type="ECO:0000256" key="8">
    <source>
        <dbReference type="ARBA" id="ARBA00022679"/>
    </source>
</evidence>
<keyword evidence="11 18" id="KW-0663">Pyridoxal phosphate</keyword>
<evidence type="ECO:0000256" key="10">
    <source>
        <dbReference type="ARBA" id="ARBA00022824"/>
    </source>
</evidence>
<dbReference type="PANTHER" id="PTHR13693">
    <property type="entry name" value="CLASS II AMINOTRANSFERASE/8-AMINO-7-OXONONANOATE SYNTHASE"/>
    <property type="match status" value="1"/>
</dbReference>
<dbReference type="SUPFAM" id="SSF53383">
    <property type="entry name" value="PLP-dependent transferases"/>
    <property type="match status" value="1"/>
</dbReference>
<dbReference type="GO" id="GO:0005783">
    <property type="term" value="C:endoplasmic reticulum"/>
    <property type="evidence" value="ECO:0007669"/>
    <property type="project" value="UniProtKB-SubCell"/>
</dbReference>
<evidence type="ECO:0000256" key="13">
    <source>
        <dbReference type="ARBA" id="ARBA00022989"/>
    </source>
</evidence>
<keyword evidence="13 19" id="KW-1133">Transmembrane helix</keyword>
<organism evidence="21 22">
    <name type="scientific">Oedothorax gibbosus</name>
    <dbReference type="NCBI Taxonomy" id="931172"/>
    <lineage>
        <taxon>Eukaryota</taxon>
        <taxon>Metazoa</taxon>
        <taxon>Ecdysozoa</taxon>
        <taxon>Arthropoda</taxon>
        <taxon>Chelicerata</taxon>
        <taxon>Arachnida</taxon>
        <taxon>Araneae</taxon>
        <taxon>Araneomorphae</taxon>
        <taxon>Entelegynae</taxon>
        <taxon>Araneoidea</taxon>
        <taxon>Linyphiidae</taxon>
        <taxon>Erigoninae</taxon>
        <taxon>Oedothorax</taxon>
    </lineage>
</organism>